<evidence type="ECO:0000313" key="3">
    <source>
        <dbReference type="Proteomes" id="UP000765509"/>
    </source>
</evidence>
<feature type="compositionally biased region" description="Basic and acidic residues" evidence="1">
    <location>
        <begin position="112"/>
        <end position="126"/>
    </location>
</feature>
<accession>A0A9Q3GN72</accession>
<dbReference type="EMBL" id="AVOT02003288">
    <property type="protein sequence ID" value="MBW0473064.1"/>
    <property type="molecule type" value="Genomic_DNA"/>
</dbReference>
<comment type="caution">
    <text evidence="2">The sequence shown here is derived from an EMBL/GenBank/DDBJ whole genome shotgun (WGS) entry which is preliminary data.</text>
</comment>
<feature type="region of interest" description="Disordered" evidence="1">
    <location>
        <begin position="1"/>
        <end position="131"/>
    </location>
</feature>
<dbReference type="AlphaFoldDB" id="A0A9Q3GN72"/>
<keyword evidence="3" id="KW-1185">Reference proteome</keyword>
<evidence type="ECO:0000256" key="1">
    <source>
        <dbReference type="SAM" id="MobiDB-lite"/>
    </source>
</evidence>
<gene>
    <name evidence="2" type="ORF">O181_012779</name>
</gene>
<feature type="compositionally biased region" description="Polar residues" evidence="1">
    <location>
        <begin position="72"/>
        <end position="93"/>
    </location>
</feature>
<proteinExistence type="predicted"/>
<reference evidence="2" key="1">
    <citation type="submission" date="2021-03" db="EMBL/GenBank/DDBJ databases">
        <title>Draft genome sequence of rust myrtle Austropuccinia psidii MF-1, a brazilian biotype.</title>
        <authorList>
            <person name="Quecine M.C."/>
            <person name="Pachon D.M.R."/>
            <person name="Bonatelli M.L."/>
            <person name="Correr F.H."/>
            <person name="Franceschini L.M."/>
            <person name="Leite T.F."/>
            <person name="Margarido G.R.A."/>
            <person name="Almeida C.A."/>
            <person name="Ferrarezi J.A."/>
            <person name="Labate C.A."/>
        </authorList>
    </citation>
    <scope>NUCLEOTIDE SEQUENCE</scope>
    <source>
        <strain evidence="2">MF-1</strain>
    </source>
</reference>
<protein>
    <submittedName>
        <fullName evidence="2">Uncharacterized protein</fullName>
    </submittedName>
</protein>
<organism evidence="2 3">
    <name type="scientific">Austropuccinia psidii MF-1</name>
    <dbReference type="NCBI Taxonomy" id="1389203"/>
    <lineage>
        <taxon>Eukaryota</taxon>
        <taxon>Fungi</taxon>
        <taxon>Dikarya</taxon>
        <taxon>Basidiomycota</taxon>
        <taxon>Pucciniomycotina</taxon>
        <taxon>Pucciniomycetes</taxon>
        <taxon>Pucciniales</taxon>
        <taxon>Sphaerophragmiaceae</taxon>
        <taxon>Austropuccinia</taxon>
    </lineage>
</organism>
<feature type="compositionally biased region" description="Polar residues" evidence="1">
    <location>
        <begin position="37"/>
        <end position="48"/>
    </location>
</feature>
<name>A0A9Q3GN72_9BASI</name>
<evidence type="ECO:0000313" key="2">
    <source>
        <dbReference type="EMBL" id="MBW0473064.1"/>
    </source>
</evidence>
<sequence>MNTEGVVKGIRQVSDSPPDPDAEGSDELDSEEAEVVHNSSGHQSSTSPYLPPASPSFSSTRPALILEVRPSSMHQSRSSPIVTSKQRQPVASSSRRREDLSPLPFTASQLFQKRDHWPTQVTREDPNTASDNQDAVARLFRRVDRNGREVIEYANDRNIPSNASEEMAGKYFCYEEEPINGLQRTFDHLGRDTYFPSPILCLV</sequence>
<feature type="compositionally biased region" description="Acidic residues" evidence="1">
    <location>
        <begin position="18"/>
        <end position="33"/>
    </location>
</feature>
<dbReference type="Proteomes" id="UP000765509">
    <property type="component" value="Unassembled WGS sequence"/>
</dbReference>